<gene>
    <name evidence="1" type="ORF">FIBSPDRAFT_491608</name>
</gene>
<dbReference type="AlphaFoldDB" id="A0A166KNA4"/>
<proteinExistence type="predicted"/>
<name>A0A166KNA4_9AGAM</name>
<organism evidence="1 2">
    <name type="scientific">Athelia psychrophila</name>
    <dbReference type="NCBI Taxonomy" id="1759441"/>
    <lineage>
        <taxon>Eukaryota</taxon>
        <taxon>Fungi</taxon>
        <taxon>Dikarya</taxon>
        <taxon>Basidiomycota</taxon>
        <taxon>Agaricomycotina</taxon>
        <taxon>Agaricomycetes</taxon>
        <taxon>Agaricomycetidae</taxon>
        <taxon>Atheliales</taxon>
        <taxon>Atheliaceae</taxon>
        <taxon>Athelia</taxon>
    </lineage>
</organism>
<evidence type="ECO:0000313" key="2">
    <source>
        <dbReference type="Proteomes" id="UP000076532"/>
    </source>
</evidence>
<dbReference type="EMBL" id="KV417542">
    <property type="protein sequence ID" value="KZP22083.1"/>
    <property type="molecule type" value="Genomic_DNA"/>
</dbReference>
<protein>
    <submittedName>
        <fullName evidence="1">Uncharacterized protein</fullName>
    </submittedName>
</protein>
<accession>A0A166KNA4</accession>
<evidence type="ECO:0000313" key="1">
    <source>
        <dbReference type="EMBL" id="KZP22083.1"/>
    </source>
</evidence>
<keyword evidence="2" id="KW-1185">Reference proteome</keyword>
<dbReference type="Proteomes" id="UP000076532">
    <property type="component" value="Unassembled WGS sequence"/>
</dbReference>
<reference evidence="1 2" key="1">
    <citation type="journal article" date="2016" name="Mol. Biol. Evol.">
        <title>Comparative Genomics of Early-Diverging Mushroom-Forming Fungi Provides Insights into the Origins of Lignocellulose Decay Capabilities.</title>
        <authorList>
            <person name="Nagy L.G."/>
            <person name="Riley R."/>
            <person name="Tritt A."/>
            <person name="Adam C."/>
            <person name="Daum C."/>
            <person name="Floudas D."/>
            <person name="Sun H."/>
            <person name="Yadav J.S."/>
            <person name="Pangilinan J."/>
            <person name="Larsson K.H."/>
            <person name="Matsuura K."/>
            <person name="Barry K."/>
            <person name="Labutti K."/>
            <person name="Kuo R."/>
            <person name="Ohm R.A."/>
            <person name="Bhattacharya S.S."/>
            <person name="Shirouzu T."/>
            <person name="Yoshinaga Y."/>
            <person name="Martin F.M."/>
            <person name="Grigoriev I.V."/>
            <person name="Hibbett D.S."/>
        </authorList>
    </citation>
    <scope>NUCLEOTIDE SEQUENCE [LARGE SCALE GENOMIC DNA]</scope>
    <source>
        <strain evidence="1 2">CBS 109695</strain>
    </source>
</reference>
<sequence length="147" mass="15858">MVSVSNANLHELDAGSVDSLAPKKQVLWMTSDLPRFRKVPRKTGCICRVQQMIDDVDGIGSTLSCVRWTVTLVGIRSDLGLTLSCLTPGFAPCFPRTLRDFQVGANRSIQCSVSIACQPDKVRTRICATGLGYTTSCPSLGHSLTIA</sequence>